<dbReference type="Gene3D" id="3.30.450.150">
    <property type="entry name" value="Haem-degrading domain"/>
    <property type="match status" value="1"/>
</dbReference>
<evidence type="ECO:0000313" key="1">
    <source>
        <dbReference type="EMBL" id="TRX00928.1"/>
    </source>
</evidence>
<dbReference type="InterPro" id="IPR038084">
    <property type="entry name" value="PduO/GlcC-like_sf"/>
</dbReference>
<dbReference type="InterPro" id="IPR005624">
    <property type="entry name" value="PduO/GlcC-like"/>
</dbReference>
<dbReference type="EMBL" id="RYFG02000024">
    <property type="protein sequence ID" value="TRX00928.1"/>
    <property type="molecule type" value="Genomic_DNA"/>
</dbReference>
<gene>
    <name evidence="1" type="ORF">EKO24_004760</name>
</gene>
<name>A0ABY3CDW6_9GAMM</name>
<keyword evidence="2" id="KW-1185">Reference proteome</keyword>
<comment type="caution">
    <text evidence="1">The sequence shown here is derived from an EMBL/GenBank/DDBJ whole genome shotgun (WGS) entry which is preliminary data.</text>
</comment>
<protein>
    <submittedName>
        <fullName evidence="1">Heme-binding protein</fullName>
    </submittedName>
</protein>
<organism evidence="1 2">
    <name type="scientific">Candidatus Methylobacter oryzae</name>
    <dbReference type="NCBI Taxonomy" id="2497749"/>
    <lineage>
        <taxon>Bacteria</taxon>
        <taxon>Pseudomonadati</taxon>
        <taxon>Pseudomonadota</taxon>
        <taxon>Gammaproteobacteria</taxon>
        <taxon>Methylococcales</taxon>
        <taxon>Methylococcaceae</taxon>
        <taxon>Methylobacter</taxon>
    </lineage>
</organism>
<evidence type="ECO:0000313" key="2">
    <source>
        <dbReference type="Proteomes" id="UP000733744"/>
    </source>
</evidence>
<dbReference type="SUPFAM" id="SSF143744">
    <property type="entry name" value="GlcG-like"/>
    <property type="match status" value="1"/>
</dbReference>
<accession>A0ABY3CDW6</accession>
<sequence length="240" mass="24194">MATCNDIYSAWNNNAITSSVGVTGNGGYGLPMWIAAVDETGKVCAVVNSGGSGADIGNKSWLGSRVISIQKATAANSFSLDAFSISTANLYGLTMPGGSLYGLQMSNPVDANVAYAGSPENYGQGGNDPAVGKRIGGINVFGGGLALYNNQGKKVGAIGVSGDTSCTDHAVAWRLRTAMGLNNVPGGFISGYAQKPAGSLGDEMIISTNGNVTNAYKQPSCAHNAISNPTAGSATGVIIE</sequence>
<reference evidence="1 2" key="1">
    <citation type="journal article" date="2019" name="Antonie Van Leeuwenhoek">
        <title>Description of 'Ca. Methylobacter oryzae' KRF1, a novel species from the environmentally important Methylobacter clade 2.</title>
        <authorList>
            <person name="Khatri K."/>
            <person name="Mohite J.A."/>
            <person name="Pandit P.S."/>
            <person name="Bahulikar R."/>
            <person name="Rahalkar M.C."/>
        </authorList>
    </citation>
    <scope>NUCLEOTIDE SEQUENCE [LARGE SCALE GENOMIC DNA]</scope>
    <source>
        <strain evidence="1 2">KRF1</strain>
    </source>
</reference>
<dbReference type="Pfam" id="PF03928">
    <property type="entry name" value="HbpS-like"/>
    <property type="match status" value="1"/>
</dbReference>
<proteinExistence type="predicted"/>
<dbReference type="Proteomes" id="UP000733744">
    <property type="component" value="Unassembled WGS sequence"/>
</dbReference>